<sequence>MSYKNNKSKVNTSYTKCAGFGFCACCNESVCTVNELNNSKSIETFCDDINKKIENIQSRKNKTTYTKDEVIQILKS</sequence>
<evidence type="ECO:0000313" key="2">
    <source>
        <dbReference type="Proteomes" id="UP000191154"/>
    </source>
</evidence>
<gene>
    <name evidence="1" type="ORF">CLOSAC_01300</name>
</gene>
<dbReference type="Proteomes" id="UP000191154">
    <property type="component" value="Unassembled WGS sequence"/>
</dbReference>
<dbReference type="AlphaFoldDB" id="A0A1S8NHA4"/>
<reference evidence="1 2" key="1">
    <citation type="submission" date="2016-05" db="EMBL/GenBank/DDBJ databases">
        <title>Microbial solvent formation.</title>
        <authorList>
            <person name="Poehlein A."/>
            <person name="Montoya Solano J.D."/>
            <person name="Flitsch S."/>
            <person name="Krabben P."/>
            <person name="Duerre P."/>
            <person name="Daniel R."/>
        </authorList>
    </citation>
    <scope>NUCLEOTIDE SEQUENCE [LARGE SCALE GENOMIC DNA]</scope>
    <source>
        <strain evidence="1 2">L1-8</strain>
    </source>
</reference>
<dbReference type="EMBL" id="LZYZ01000001">
    <property type="protein sequence ID" value="OOM15859.1"/>
    <property type="molecule type" value="Genomic_DNA"/>
</dbReference>
<dbReference type="RefSeq" id="WP_077863640.1">
    <property type="nucleotide sequence ID" value="NZ_LZYZ01000001.1"/>
</dbReference>
<name>A0A1S8NHA4_CLOSA</name>
<proteinExistence type="predicted"/>
<organism evidence="1 2">
    <name type="scientific">Clostridium saccharobutylicum</name>
    <dbReference type="NCBI Taxonomy" id="169679"/>
    <lineage>
        <taxon>Bacteria</taxon>
        <taxon>Bacillati</taxon>
        <taxon>Bacillota</taxon>
        <taxon>Clostridia</taxon>
        <taxon>Eubacteriales</taxon>
        <taxon>Clostridiaceae</taxon>
        <taxon>Clostridium</taxon>
    </lineage>
</organism>
<accession>A0A1S8NHA4</accession>
<comment type="caution">
    <text evidence="1">The sequence shown here is derived from an EMBL/GenBank/DDBJ whole genome shotgun (WGS) entry which is preliminary data.</text>
</comment>
<evidence type="ECO:0000313" key="1">
    <source>
        <dbReference type="EMBL" id="OOM15859.1"/>
    </source>
</evidence>
<protein>
    <submittedName>
        <fullName evidence="1">Uncharacterized protein</fullName>
    </submittedName>
</protein>